<name>A0A1F5NPF4_9BACT</name>
<evidence type="ECO:0000313" key="2">
    <source>
        <dbReference type="EMBL" id="OGE79414.1"/>
    </source>
</evidence>
<feature type="transmembrane region" description="Helical" evidence="1">
    <location>
        <begin position="73"/>
        <end position="97"/>
    </location>
</feature>
<dbReference type="Proteomes" id="UP000176864">
    <property type="component" value="Unassembled WGS sequence"/>
</dbReference>
<keyword evidence="1" id="KW-0472">Membrane</keyword>
<dbReference type="AlphaFoldDB" id="A0A1F5NPF4"/>
<feature type="transmembrane region" description="Helical" evidence="1">
    <location>
        <begin position="43"/>
        <end position="61"/>
    </location>
</feature>
<comment type="caution">
    <text evidence="2">The sequence shown here is derived from an EMBL/GenBank/DDBJ whole genome shotgun (WGS) entry which is preliminary data.</text>
</comment>
<dbReference type="EMBL" id="MFEK01000003">
    <property type="protein sequence ID" value="OGE79414.1"/>
    <property type="molecule type" value="Genomic_DNA"/>
</dbReference>
<sequence length="146" mass="16457">MWRSFRWIWILLPMVPLLAGMLDPRYLESLDLNPVIAEKAFTFAYPFTIIMGVILVSIGKQEIGRIRGYETKVYAYSACFLMLAMAFIAAVNLTAGWANTHMAGSEAQLNWAERIVIAEYMAFVFFLTAACGVIGIRLALPMQNEH</sequence>
<evidence type="ECO:0000313" key="3">
    <source>
        <dbReference type="Proteomes" id="UP000176864"/>
    </source>
</evidence>
<keyword evidence="1" id="KW-0812">Transmembrane</keyword>
<keyword evidence="1" id="KW-1133">Transmembrane helix</keyword>
<feature type="transmembrane region" description="Helical" evidence="1">
    <location>
        <begin position="117"/>
        <end position="140"/>
    </location>
</feature>
<gene>
    <name evidence="2" type="ORF">A2751_05260</name>
</gene>
<proteinExistence type="predicted"/>
<reference evidence="2 3" key="1">
    <citation type="journal article" date="2016" name="Nat. Commun.">
        <title>Thousands of microbial genomes shed light on interconnected biogeochemical processes in an aquifer system.</title>
        <authorList>
            <person name="Anantharaman K."/>
            <person name="Brown C.T."/>
            <person name="Hug L.A."/>
            <person name="Sharon I."/>
            <person name="Castelle C.J."/>
            <person name="Probst A.J."/>
            <person name="Thomas B.C."/>
            <person name="Singh A."/>
            <person name="Wilkins M.J."/>
            <person name="Karaoz U."/>
            <person name="Brodie E.L."/>
            <person name="Williams K.H."/>
            <person name="Hubbard S.S."/>
            <person name="Banfield J.F."/>
        </authorList>
    </citation>
    <scope>NUCLEOTIDE SEQUENCE [LARGE SCALE GENOMIC DNA]</scope>
</reference>
<protein>
    <submittedName>
        <fullName evidence="2">Uncharacterized protein</fullName>
    </submittedName>
</protein>
<organism evidence="2 3">
    <name type="scientific">Candidatus Doudnabacteria bacterium RIFCSPHIGHO2_01_FULL_46_14</name>
    <dbReference type="NCBI Taxonomy" id="1817824"/>
    <lineage>
        <taxon>Bacteria</taxon>
        <taxon>Candidatus Doudnaibacteriota</taxon>
    </lineage>
</organism>
<accession>A0A1F5NPF4</accession>
<evidence type="ECO:0000256" key="1">
    <source>
        <dbReference type="SAM" id="Phobius"/>
    </source>
</evidence>